<dbReference type="RefSeq" id="WP_039278597.1">
    <property type="nucleotide sequence ID" value="NZ_JTDI01000001.1"/>
</dbReference>
<proteinExistence type="predicted"/>
<sequence length="120" mass="13652">MRVSHFAPALCALAFVTGLASAPVSADDPKDPAMATRAARERDRAIIRQLNRDQAAYVQRRDAEYAKGWAAYRRAQTGEREHREDQRAYAEARSDYEAAMADWRRDVDACRAGYYEHCAR</sequence>
<protein>
    <submittedName>
        <fullName evidence="2">Uncharacterized protein</fullName>
    </submittedName>
</protein>
<accession>A0A0B1ZVH4</accession>
<dbReference type="OrthoDB" id="7478162at2"/>
<feature type="signal peptide" evidence="1">
    <location>
        <begin position="1"/>
        <end position="26"/>
    </location>
</feature>
<feature type="chain" id="PRO_5002065627" evidence="1">
    <location>
        <begin position="27"/>
        <end position="120"/>
    </location>
</feature>
<comment type="caution">
    <text evidence="2">The sequence shown here is derived from an EMBL/GenBank/DDBJ whole genome shotgun (WGS) entry which is preliminary data.</text>
</comment>
<evidence type="ECO:0000256" key="1">
    <source>
        <dbReference type="SAM" id="SignalP"/>
    </source>
</evidence>
<dbReference type="AlphaFoldDB" id="A0A0B1ZVH4"/>
<evidence type="ECO:0000313" key="2">
    <source>
        <dbReference type="EMBL" id="KHK93127.1"/>
    </source>
</evidence>
<name>A0A0B1ZVH4_9SPHN</name>
<dbReference type="Proteomes" id="UP000031057">
    <property type="component" value="Unassembled WGS sequence"/>
</dbReference>
<keyword evidence="3" id="KW-1185">Reference proteome</keyword>
<evidence type="ECO:0000313" key="3">
    <source>
        <dbReference type="Proteomes" id="UP000031057"/>
    </source>
</evidence>
<keyword evidence="1" id="KW-0732">Signal</keyword>
<dbReference type="EMBL" id="JTDI01000001">
    <property type="protein sequence ID" value="KHK93127.1"/>
    <property type="molecule type" value="Genomic_DNA"/>
</dbReference>
<gene>
    <name evidence="2" type="ORF">LK12_01910</name>
</gene>
<reference evidence="2 3" key="1">
    <citation type="submission" date="2014-10" db="EMBL/GenBank/DDBJ databases">
        <title>Genome sequence of Novosphingobium malaysiense MUSC 273(T).</title>
        <authorList>
            <person name="Lee L.-H."/>
        </authorList>
    </citation>
    <scope>NUCLEOTIDE SEQUENCE [LARGE SCALE GENOMIC DNA]</scope>
    <source>
        <strain evidence="2 3">MUSC 273</strain>
    </source>
</reference>
<organism evidence="2 3">
    <name type="scientific">Novosphingobium malaysiense</name>
    <dbReference type="NCBI Taxonomy" id="1348853"/>
    <lineage>
        <taxon>Bacteria</taxon>
        <taxon>Pseudomonadati</taxon>
        <taxon>Pseudomonadota</taxon>
        <taxon>Alphaproteobacteria</taxon>
        <taxon>Sphingomonadales</taxon>
        <taxon>Sphingomonadaceae</taxon>
        <taxon>Novosphingobium</taxon>
    </lineage>
</organism>